<dbReference type="InterPro" id="IPR036034">
    <property type="entry name" value="PDZ_sf"/>
</dbReference>
<protein>
    <recommendedName>
        <fullName evidence="5">PDZ domain-containing protein</fullName>
    </recommendedName>
</protein>
<dbReference type="PANTHER" id="PTHR13276">
    <property type="entry name" value="GUANINE NUCLEOTIDE EXCHANGE FACTOR MSS4"/>
    <property type="match status" value="1"/>
</dbReference>
<keyword evidence="2" id="KW-0344">Guanine-nucleotide releasing factor</keyword>
<dbReference type="Gene3D" id="2.170.150.10">
    <property type="entry name" value="Metal Binding Protein, Guanine Nucleotide Exchange Factor, Chain A"/>
    <property type="match status" value="1"/>
</dbReference>
<dbReference type="GO" id="GO:0007264">
    <property type="term" value="P:small GTPase-mediated signal transduction"/>
    <property type="evidence" value="ECO:0007669"/>
    <property type="project" value="InterPro"/>
</dbReference>
<dbReference type="PANTHER" id="PTHR13276:SF0">
    <property type="entry name" value="GUANINE NUCLEOTIDE EXCHANGE FACTOR MSS4"/>
    <property type="match status" value="1"/>
</dbReference>
<dbReference type="EMBL" id="HBGA01011516">
    <property type="protein sequence ID" value="CAD8993313.1"/>
    <property type="molecule type" value="Transcribed_RNA"/>
</dbReference>
<sequence>MTPKAMKLNDETMQDTTPSMPTPPIASNATIGANVDIQIAPARPIGLGAMDVDDHGINIGVLRCRRCDSRLVSPGRGLLTDLSAAVAGVPFLPGPDPGMDVQRYKWWWKLRGTNDFDGIGVSRPIDTEHGAVRFIMCGDCQEMPIGYMLDISTNAWLACERVVQQNKDLANDAEDFQLPPGIDINYLKQLMKSQAERKAKMGEYSITFEEKRLGMVLADVEDGPGVEVVAFTEHEGKPGPAEVSEQIKPGDRIIKVQDLNTEGMDYTQVLTLIVNAPRPITIHFERDANNKAIVAPRRQHEEWVPNGP</sequence>
<dbReference type="InterPro" id="IPR001478">
    <property type="entry name" value="PDZ"/>
</dbReference>
<dbReference type="AlphaFoldDB" id="A0A7S1HWC8"/>
<dbReference type="SUPFAM" id="SSF51316">
    <property type="entry name" value="Mss4-like"/>
    <property type="match status" value="1"/>
</dbReference>
<dbReference type="GO" id="GO:0006892">
    <property type="term" value="P:post-Golgi vesicle-mediated transport"/>
    <property type="evidence" value="ECO:0007669"/>
    <property type="project" value="TreeGrafter"/>
</dbReference>
<reference evidence="6" key="1">
    <citation type="submission" date="2021-01" db="EMBL/GenBank/DDBJ databases">
        <authorList>
            <person name="Corre E."/>
            <person name="Pelletier E."/>
            <person name="Niang G."/>
            <person name="Scheremetjew M."/>
            <person name="Finn R."/>
            <person name="Kale V."/>
            <person name="Holt S."/>
            <person name="Cochrane G."/>
            <person name="Meng A."/>
            <person name="Brown T."/>
            <person name="Cohen L."/>
        </authorList>
    </citation>
    <scope>NUCLEOTIDE SEQUENCE</scope>
    <source>
        <strain evidence="6">NIES-381</strain>
    </source>
</reference>
<name>A0A7S1HWC8_9EUGL</name>
<proteinExistence type="predicted"/>
<evidence type="ECO:0000256" key="4">
    <source>
        <dbReference type="SAM" id="MobiDB-lite"/>
    </source>
</evidence>
<keyword evidence="3" id="KW-0653">Protein transport</keyword>
<feature type="region of interest" description="Disordered" evidence="4">
    <location>
        <begin position="1"/>
        <end position="24"/>
    </location>
</feature>
<dbReference type="GO" id="GO:0015031">
    <property type="term" value="P:protein transport"/>
    <property type="evidence" value="ECO:0007669"/>
    <property type="project" value="UniProtKB-KW"/>
</dbReference>
<organism evidence="6">
    <name type="scientific">Eutreptiella gymnastica</name>
    <dbReference type="NCBI Taxonomy" id="73025"/>
    <lineage>
        <taxon>Eukaryota</taxon>
        <taxon>Discoba</taxon>
        <taxon>Euglenozoa</taxon>
        <taxon>Euglenida</taxon>
        <taxon>Spirocuta</taxon>
        <taxon>Euglenophyceae</taxon>
        <taxon>Eutreptiales</taxon>
        <taxon>Eutreptiaceae</taxon>
        <taxon>Eutreptiella</taxon>
    </lineage>
</organism>
<dbReference type="InterPro" id="IPR011323">
    <property type="entry name" value="Mss4/transl-control_tumour"/>
</dbReference>
<dbReference type="SMART" id="SM00228">
    <property type="entry name" value="PDZ"/>
    <property type="match status" value="1"/>
</dbReference>
<dbReference type="InterPro" id="IPR007515">
    <property type="entry name" value="Mss4"/>
</dbReference>
<dbReference type="GO" id="GO:0008270">
    <property type="term" value="F:zinc ion binding"/>
    <property type="evidence" value="ECO:0007669"/>
    <property type="project" value="TreeGrafter"/>
</dbReference>
<dbReference type="Pfam" id="PF00595">
    <property type="entry name" value="PDZ"/>
    <property type="match status" value="1"/>
</dbReference>
<dbReference type="GO" id="GO:0005085">
    <property type="term" value="F:guanyl-nucleotide exchange factor activity"/>
    <property type="evidence" value="ECO:0007669"/>
    <property type="project" value="UniProtKB-KW"/>
</dbReference>
<feature type="compositionally biased region" description="Polar residues" evidence="4">
    <location>
        <begin position="14"/>
        <end position="24"/>
    </location>
</feature>
<dbReference type="Gene3D" id="2.30.42.10">
    <property type="match status" value="1"/>
</dbReference>
<accession>A0A7S1HWC8</accession>
<evidence type="ECO:0000256" key="1">
    <source>
        <dbReference type="ARBA" id="ARBA00022448"/>
    </source>
</evidence>
<dbReference type="PROSITE" id="PS50106">
    <property type="entry name" value="PDZ"/>
    <property type="match status" value="1"/>
</dbReference>
<evidence type="ECO:0000313" key="6">
    <source>
        <dbReference type="EMBL" id="CAD8993313.1"/>
    </source>
</evidence>
<dbReference type="GO" id="GO:0005829">
    <property type="term" value="C:cytosol"/>
    <property type="evidence" value="ECO:0007669"/>
    <property type="project" value="TreeGrafter"/>
</dbReference>
<dbReference type="SUPFAM" id="SSF50156">
    <property type="entry name" value="PDZ domain-like"/>
    <property type="match status" value="1"/>
</dbReference>
<evidence type="ECO:0000256" key="2">
    <source>
        <dbReference type="ARBA" id="ARBA00022658"/>
    </source>
</evidence>
<dbReference type="PROSITE" id="PS51796">
    <property type="entry name" value="MSS4"/>
    <property type="match status" value="1"/>
</dbReference>
<feature type="domain" description="PDZ" evidence="5">
    <location>
        <begin position="203"/>
        <end position="288"/>
    </location>
</feature>
<evidence type="ECO:0000259" key="5">
    <source>
        <dbReference type="PROSITE" id="PS50106"/>
    </source>
</evidence>
<dbReference type="GO" id="GO:0016020">
    <property type="term" value="C:membrane"/>
    <property type="evidence" value="ECO:0007669"/>
    <property type="project" value="TreeGrafter"/>
</dbReference>
<gene>
    <name evidence="6" type="ORF">EGYM00392_LOCUS4363</name>
</gene>
<dbReference type="Pfam" id="PF04421">
    <property type="entry name" value="Mss4"/>
    <property type="match status" value="1"/>
</dbReference>
<evidence type="ECO:0000256" key="3">
    <source>
        <dbReference type="ARBA" id="ARBA00022927"/>
    </source>
</evidence>
<dbReference type="InterPro" id="IPR011057">
    <property type="entry name" value="Mss4-like_sf"/>
</dbReference>
<keyword evidence="1" id="KW-0813">Transport</keyword>